<accession>A0A167LNU2</accession>
<proteinExistence type="predicted"/>
<evidence type="ECO:0000313" key="2">
    <source>
        <dbReference type="Proteomes" id="UP000076486"/>
    </source>
</evidence>
<protein>
    <submittedName>
        <fullName evidence="1">Uncharacterized protein</fullName>
    </submittedName>
</protein>
<dbReference type="AlphaFoldDB" id="A0A167LNU2"/>
<organism evidence="1 2">
    <name type="scientific">Pseudoalteromonas luteoviolacea CPMOR-1</name>
    <dbReference type="NCBI Taxonomy" id="1365248"/>
    <lineage>
        <taxon>Bacteria</taxon>
        <taxon>Pseudomonadati</taxon>
        <taxon>Pseudomonadota</taxon>
        <taxon>Gammaproteobacteria</taxon>
        <taxon>Alteromonadales</taxon>
        <taxon>Pseudoalteromonadaceae</taxon>
        <taxon>Pseudoalteromonas</taxon>
    </lineage>
</organism>
<evidence type="ECO:0000313" key="1">
    <source>
        <dbReference type="EMBL" id="KZN64932.1"/>
    </source>
</evidence>
<dbReference type="PATRIC" id="fig|1365248.3.peg.1491"/>
<name>A0A167LNU2_9GAMM</name>
<dbReference type="EMBL" id="AUYC01000019">
    <property type="protein sequence ID" value="KZN64932.1"/>
    <property type="molecule type" value="Genomic_DNA"/>
</dbReference>
<dbReference type="RefSeq" id="WP_063367309.1">
    <property type="nucleotide sequence ID" value="NZ_AUYC01000019.1"/>
</dbReference>
<dbReference type="Proteomes" id="UP000076486">
    <property type="component" value="Unassembled WGS sequence"/>
</dbReference>
<reference evidence="1 2" key="1">
    <citation type="submission" date="2013-07" db="EMBL/GenBank/DDBJ databases">
        <title>Comparative Genomic and Metabolomic Analysis of Twelve Strains of Pseudoalteromonas luteoviolacea.</title>
        <authorList>
            <person name="Vynne N.G."/>
            <person name="Mansson M."/>
            <person name="Gram L."/>
        </authorList>
    </citation>
    <scope>NUCLEOTIDE SEQUENCE [LARGE SCALE GENOMIC DNA]</scope>
    <source>
        <strain evidence="1 2">CPMOR-1</strain>
    </source>
</reference>
<sequence length="94" mass="10403">MHQNINYQFPYPTQLFNANCIHANMKSISDSISFLSRAVRGLEQGDMDVQSSRDGLGDILEVISESANYTAQNYIQESRVEAPGLVGVENAKHA</sequence>
<comment type="caution">
    <text evidence="1">The sequence shown here is derived from an EMBL/GenBank/DDBJ whole genome shotgun (WGS) entry which is preliminary data.</text>
</comment>
<gene>
    <name evidence="1" type="ORF">N473_12910</name>
</gene>